<dbReference type="EMBL" id="JBHULD010000025">
    <property type="protein sequence ID" value="MFD2556892.1"/>
    <property type="molecule type" value="Genomic_DNA"/>
</dbReference>
<evidence type="ECO:0000256" key="1">
    <source>
        <dbReference type="SAM" id="Phobius"/>
    </source>
</evidence>
<dbReference type="Pfam" id="PF04773">
    <property type="entry name" value="FecR"/>
    <property type="match status" value="1"/>
</dbReference>
<protein>
    <submittedName>
        <fullName evidence="4">FecR family protein</fullName>
    </submittedName>
</protein>
<feature type="domain" description="FecR protein" evidence="2">
    <location>
        <begin position="165"/>
        <end position="256"/>
    </location>
</feature>
<dbReference type="Proteomes" id="UP001597440">
    <property type="component" value="Unassembled WGS sequence"/>
</dbReference>
<dbReference type="Gene3D" id="3.55.50.30">
    <property type="match status" value="1"/>
</dbReference>
<dbReference type="InterPro" id="IPR006860">
    <property type="entry name" value="FecR"/>
</dbReference>
<dbReference type="InterPro" id="IPR012373">
    <property type="entry name" value="Ferrdict_sens_TM"/>
</dbReference>
<dbReference type="InterPro" id="IPR032508">
    <property type="entry name" value="FecR_C"/>
</dbReference>
<keyword evidence="1" id="KW-0812">Transmembrane</keyword>
<proteinExistence type="predicted"/>
<reference evidence="5" key="1">
    <citation type="journal article" date="2019" name="Int. J. Syst. Evol. Microbiol.">
        <title>The Global Catalogue of Microorganisms (GCM) 10K type strain sequencing project: providing services to taxonomists for standard genome sequencing and annotation.</title>
        <authorList>
            <consortium name="The Broad Institute Genomics Platform"/>
            <consortium name="The Broad Institute Genome Sequencing Center for Infectious Disease"/>
            <person name="Wu L."/>
            <person name="Ma J."/>
        </authorList>
    </citation>
    <scope>NUCLEOTIDE SEQUENCE [LARGE SCALE GENOMIC DNA]</scope>
    <source>
        <strain evidence="5">KCTC 52298</strain>
    </source>
</reference>
<keyword evidence="1" id="KW-1133">Transmembrane helix</keyword>
<feature type="domain" description="Protein FecR C-terminal" evidence="3">
    <location>
        <begin position="297"/>
        <end position="365"/>
    </location>
</feature>
<evidence type="ECO:0000259" key="2">
    <source>
        <dbReference type="Pfam" id="PF04773"/>
    </source>
</evidence>
<dbReference type="PANTHER" id="PTHR30273">
    <property type="entry name" value="PERIPLASMIC SIGNAL SENSOR AND SIGMA FACTOR ACTIVATOR FECR-RELATED"/>
    <property type="match status" value="1"/>
</dbReference>
<comment type="caution">
    <text evidence="4">The sequence shown here is derived from an EMBL/GenBank/DDBJ whole genome shotgun (WGS) entry which is preliminary data.</text>
</comment>
<evidence type="ECO:0000313" key="4">
    <source>
        <dbReference type="EMBL" id="MFD2556892.1"/>
    </source>
</evidence>
<organism evidence="4 5">
    <name type="scientific">Sphingobacterium tabacisoli</name>
    <dbReference type="NCBI Taxonomy" id="2044855"/>
    <lineage>
        <taxon>Bacteria</taxon>
        <taxon>Pseudomonadati</taxon>
        <taxon>Bacteroidota</taxon>
        <taxon>Sphingobacteriia</taxon>
        <taxon>Sphingobacteriales</taxon>
        <taxon>Sphingobacteriaceae</taxon>
        <taxon>Sphingobacterium</taxon>
    </lineage>
</organism>
<gene>
    <name evidence="4" type="ORF">ACFSQW_21055</name>
</gene>
<feature type="transmembrane region" description="Helical" evidence="1">
    <location>
        <begin position="67"/>
        <end position="87"/>
    </location>
</feature>
<evidence type="ECO:0000259" key="3">
    <source>
        <dbReference type="Pfam" id="PF16344"/>
    </source>
</evidence>
<name>A0ABW5L6U3_9SPHI</name>
<dbReference type="PANTHER" id="PTHR30273:SF2">
    <property type="entry name" value="PROTEIN FECR"/>
    <property type="match status" value="1"/>
</dbReference>
<dbReference type="Pfam" id="PF16344">
    <property type="entry name" value="FecR_C"/>
    <property type="match status" value="1"/>
</dbReference>
<dbReference type="PIRSF" id="PIRSF018266">
    <property type="entry name" value="FecR"/>
    <property type="match status" value="1"/>
</dbReference>
<sequence>MMMTKREIKKLLRRYTSGAASRSERDAVESWYTSVEYDNRLQVQEYEQAKESVWNNINPHQRSRRRFLRYAGIFIMLCSISLLYYSIYRDNTVDTLAETSEITPGGNRAVLVLGSKDSVNLSQLTTGDIIRHEGIKIEKLSDGTISYETDSTTNDIASINKLIVPRGGQYRIVLSDGSIVSINSESTIEFPSQFTGNERRIKMLGEGYFEVAKNKNKPFIVESKGQKVTVLGTKFNIKAYPNDTHTLTTLLEGKVEVSFSKGNAILLPGDQSIFDGKNIKILSAKTASEISWKDELFVFDSEPLESIMQKIARWYDVDIVFDNRELEKKQFTGTISKHNQIGQVLNLLEMTGKVKFTIRNKTIYIQKNN</sequence>
<evidence type="ECO:0000313" key="5">
    <source>
        <dbReference type="Proteomes" id="UP001597440"/>
    </source>
</evidence>
<accession>A0ABW5L6U3</accession>
<keyword evidence="1" id="KW-0472">Membrane</keyword>
<keyword evidence="5" id="KW-1185">Reference proteome</keyword>
<dbReference type="Gene3D" id="2.60.120.1440">
    <property type="match status" value="1"/>
</dbReference>
<dbReference type="RefSeq" id="WP_210354716.1">
    <property type="nucleotide sequence ID" value="NZ_JAEQMU010000002.1"/>
</dbReference>